<dbReference type="InterPro" id="IPR044974">
    <property type="entry name" value="Disease_R_plants"/>
</dbReference>
<organism evidence="2 3">
    <name type="scientific">Hevea brasiliensis</name>
    <name type="common">Para rubber tree</name>
    <name type="synonym">Siphonia brasiliensis</name>
    <dbReference type="NCBI Taxonomy" id="3981"/>
    <lineage>
        <taxon>Eukaryota</taxon>
        <taxon>Viridiplantae</taxon>
        <taxon>Streptophyta</taxon>
        <taxon>Embryophyta</taxon>
        <taxon>Tracheophyta</taxon>
        <taxon>Spermatophyta</taxon>
        <taxon>Magnoliopsida</taxon>
        <taxon>eudicotyledons</taxon>
        <taxon>Gunneridae</taxon>
        <taxon>Pentapetalae</taxon>
        <taxon>rosids</taxon>
        <taxon>fabids</taxon>
        <taxon>Malpighiales</taxon>
        <taxon>Euphorbiaceae</taxon>
        <taxon>Crotonoideae</taxon>
        <taxon>Micrandreae</taxon>
        <taxon>Hevea</taxon>
    </lineage>
</organism>
<dbReference type="InterPro" id="IPR035897">
    <property type="entry name" value="Toll_tir_struct_dom_sf"/>
</dbReference>
<proteinExistence type="predicted"/>
<dbReference type="SMART" id="SM00255">
    <property type="entry name" value="TIR"/>
    <property type="match status" value="1"/>
</dbReference>
<dbReference type="PROSITE" id="PS50104">
    <property type="entry name" value="TIR"/>
    <property type="match status" value="1"/>
</dbReference>
<feature type="domain" description="TIR" evidence="1">
    <location>
        <begin position="11"/>
        <end position="178"/>
    </location>
</feature>
<dbReference type="PANTHER" id="PTHR11017">
    <property type="entry name" value="LEUCINE-RICH REPEAT-CONTAINING PROTEIN"/>
    <property type="match status" value="1"/>
</dbReference>
<evidence type="ECO:0000259" key="1">
    <source>
        <dbReference type="PROSITE" id="PS50104"/>
    </source>
</evidence>
<evidence type="ECO:0000313" key="2">
    <source>
        <dbReference type="EMBL" id="KAJ9158986.1"/>
    </source>
</evidence>
<keyword evidence="3" id="KW-1185">Reference proteome</keyword>
<dbReference type="Proteomes" id="UP001174677">
    <property type="component" value="Chromosome 14"/>
</dbReference>
<dbReference type="InterPro" id="IPR000157">
    <property type="entry name" value="TIR_dom"/>
</dbReference>
<dbReference type="SUPFAM" id="SSF52200">
    <property type="entry name" value="Toll/Interleukin receptor TIR domain"/>
    <property type="match status" value="1"/>
</dbReference>
<name>A0ABQ9L6B3_HEVBR</name>
<dbReference type="EMBL" id="JARPOI010000014">
    <property type="protein sequence ID" value="KAJ9158986.1"/>
    <property type="molecule type" value="Genomic_DNA"/>
</dbReference>
<comment type="caution">
    <text evidence="2">The sequence shown here is derived from an EMBL/GenBank/DDBJ whole genome shotgun (WGS) entry which is preliminary data.</text>
</comment>
<gene>
    <name evidence="2" type="ORF">P3X46_024522</name>
</gene>
<evidence type="ECO:0000313" key="3">
    <source>
        <dbReference type="Proteomes" id="UP001174677"/>
    </source>
</evidence>
<reference evidence="2" key="1">
    <citation type="journal article" date="2023" name="Plant Biotechnol. J.">
        <title>Chromosome-level wild Hevea brasiliensis genome provides new tools for genomic-assisted breeding and valuable loci to elevate rubber yield.</title>
        <authorList>
            <person name="Cheng H."/>
            <person name="Song X."/>
            <person name="Hu Y."/>
            <person name="Wu T."/>
            <person name="Yang Q."/>
            <person name="An Z."/>
            <person name="Feng S."/>
            <person name="Deng Z."/>
            <person name="Wu W."/>
            <person name="Zeng X."/>
            <person name="Tu M."/>
            <person name="Wang X."/>
            <person name="Huang H."/>
        </authorList>
    </citation>
    <scope>NUCLEOTIDE SEQUENCE</scope>
    <source>
        <strain evidence="2">MT/VB/25A 57/8</strain>
    </source>
</reference>
<sequence>MASTSSSAPPRKYDVFISFRGKEIRKRFLSHLFHSLVRKQIKTFLDESLDKGEEISPALLKIIQESSLSIVIFSENYADSPWYLDELVKILECKETLGQIVPPVFYEVDPTDVQEPRGKFKEAFDIAKHEEQVKGSLQKVDKWKHALIEVSNFSGWDSRDKDESKLVEEIVNDALKKLSHMSSSDDYHDDNLIGIESRVEKMEKLLNDKRVVGIWGM</sequence>
<accession>A0ABQ9L6B3</accession>
<dbReference type="Gene3D" id="3.40.50.10140">
    <property type="entry name" value="Toll/interleukin-1 receptor homology (TIR) domain"/>
    <property type="match status" value="1"/>
</dbReference>
<dbReference type="Pfam" id="PF01582">
    <property type="entry name" value="TIR"/>
    <property type="match status" value="1"/>
</dbReference>
<dbReference type="PANTHER" id="PTHR11017:SF357">
    <property type="entry name" value="ADP-RIBOSYL CYCLASE_CYCLIC ADP-RIBOSE HYDROLASE"/>
    <property type="match status" value="1"/>
</dbReference>
<protein>
    <recommendedName>
        <fullName evidence="1">TIR domain-containing protein</fullName>
    </recommendedName>
</protein>